<sequence>MATTILQSFDQKLPNGPEIVLVFRGAYREFRSTVASTVDMDALRAYVKEGISVFQSIAASNTDWKPKRMCSDFLSCNYFIRSTLHFRRYAPLALTLICATERHGGPRSRFDVQWSLYSEQGALLATLAILEIKNTHIIHKQDFLPAESTPQNFPTQVMKAMGEAESTLLKNNAIWLSKQVGKYDIGCSDVAVFDWNAMFIFSYTQQHSSSDGPVKGTFFSESGQTKGMTFRRLLFAFVARPLKRFEIRNSQQ</sequence>
<evidence type="ECO:0000313" key="2">
    <source>
        <dbReference type="Proteomes" id="UP000247810"/>
    </source>
</evidence>
<accession>A0A319CU95</accession>
<dbReference type="Proteomes" id="UP000247810">
    <property type="component" value="Unassembled WGS sequence"/>
</dbReference>
<protein>
    <submittedName>
        <fullName evidence="1">Uncharacterized protein</fullName>
    </submittedName>
</protein>
<reference evidence="1 2" key="1">
    <citation type="submission" date="2018-02" db="EMBL/GenBank/DDBJ databases">
        <title>The genomes of Aspergillus section Nigri reveals drivers in fungal speciation.</title>
        <authorList>
            <consortium name="DOE Joint Genome Institute"/>
            <person name="Vesth T.C."/>
            <person name="Nybo J."/>
            <person name="Theobald S."/>
            <person name="Brandl J."/>
            <person name="Frisvad J.C."/>
            <person name="Nielsen K.F."/>
            <person name="Lyhne E.K."/>
            <person name="Kogle M.E."/>
            <person name="Kuo A."/>
            <person name="Riley R."/>
            <person name="Clum A."/>
            <person name="Nolan M."/>
            <person name="Lipzen A."/>
            <person name="Salamov A."/>
            <person name="Henrissat B."/>
            <person name="Wiebenga A."/>
            <person name="De vries R.P."/>
            <person name="Grigoriev I.V."/>
            <person name="Mortensen U.H."/>
            <person name="Andersen M.R."/>
            <person name="Baker S.E."/>
        </authorList>
    </citation>
    <scope>NUCLEOTIDE SEQUENCE [LARGE SCALE GENOMIC DNA]</scope>
    <source>
        <strain evidence="1 2">CBS 707.79</strain>
    </source>
</reference>
<evidence type="ECO:0000313" key="1">
    <source>
        <dbReference type="EMBL" id="PYH88129.1"/>
    </source>
</evidence>
<gene>
    <name evidence="1" type="ORF">BO71DRAFT_489002</name>
</gene>
<dbReference type="VEuPathDB" id="FungiDB:BO71DRAFT_489002"/>
<keyword evidence="2" id="KW-1185">Reference proteome</keyword>
<name>A0A319CU95_9EURO</name>
<dbReference type="AlphaFoldDB" id="A0A319CU95"/>
<proteinExistence type="predicted"/>
<dbReference type="STRING" id="1448320.A0A319CU95"/>
<dbReference type="EMBL" id="KZ826123">
    <property type="protein sequence ID" value="PYH88129.1"/>
    <property type="molecule type" value="Genomic_DNA"/>
</dbReference>
<organism evidence="1 2">
    <name type="scientific">Aspergillus ellipticus CBS 707.79</name>
    <dbReference type="NCBI Taxonomy" id="1448320"/>
    <lineage>
        <taxon>Eukaryota</taxon>
        <taxon>Fungi</taxon>
        <taxon>Dikarya</taxon>
        <taxon>Ascomycota</taxon>
        <taxon>Pezizomycotina</taxon>
        <taxon>Eurotiomycetes</taxon>
        <taxon>Eurotiomycetidae</taxon>
        <taxon>Eurotiales</taxon>
        <taxon>Aspergillaceae</taxon>
        <taxon>Aspergillus</taxon>
        <taxon>Aspergillus subgen. Circumdati</taxon>
    </lineage>
</organism>
<dbReference type="OrthoDB" id="2896980at2759"/>